<evidence type="ECO:0000256" key="3">
    <source>
        <dbReference type="ARBA" id="ARBA00022630"/>
    </source>
</evidence>
<keyword evidence="6" id="KW-0560">Oxidoreductase</keyword>
<evidence type="ECO:0000256" key="1">
    <source>
        <dbReference type="ARBA" id="ARBA00001917"/>
    </source>
</evidence>
<proteinExistence type="predicted"/>
<gene>
    <name evidence="8" type="ORF">OM075_20195</name>
</gene>
<accession>A0AAE3SGT0</accession>
<organism evidence="8 9">
    <name type="scientific">Plebeiibacterium sediminum</name>
    <dbReference type="NCBI Taxonomy" id="2992112"/>
    <lineage>
        <taxon>Bacteria</taxon>
        <taxon>Pseudomonadati</taxon>
        <taxon>Bacteroidota</taxon>
        <taxon>Bacteroidia</taxon>
        <taxon>Marinilabiliales</taxon>
        <taxon>Marinilabiliaceae</taxon>
        <taxon>Plebeiibacterium</taxon>
    </lineage>
</organism>
<reference evidence="8" key="1">
    <citation type="submission" date="2022-10" db="EMBL/GenBank/DDBJ databases">
        <authorList>
            <person name="Yu W.X."/>
        </authorList>
    </citation>
    <scope>NUCLEOTIDE SEQUENCE</scope>
    <source>
        <strain evidence="8">AAT</strain>
    </source>
</reference>
<dbReference type="EMBL" id="JAPDPJ010000065">
    <property type="protein sequence ID" value="MCW3788803.1"/>
    <property type="molecule type" value="Genomic_DNA"/>
</dbReference>
<dbReference type="InterPro" id="IPR012135">
    <property type="entry name" value="Dihydroorotate_DH_1_2"/>
</dbReference>
<dbReference type="NCBIfam" id="NF005741">
    <property type="entry name" value="PRK07565.1"/>
    <property type="match status" value="1"/>
</dbReference>
<keyword evidence="4" id="KW-0288">FMN</keyword>
<evidence type="ECO:0000256" key="4">
    <source>
        <dbReference type="ARBA" id="ARBA00022643"/>
    </source>
</evidence>
<dbReference type="RefSeq" id="WP_301192359.1">
    <property type="nucleotide sequence ID" value="NZ_JAPDPJ010000065.1"/>
</dbReference>
<dbReference type="GO" id="GO:0005737">
    <property type="term" value="C:cytoplasm"/>
    <property type="evidence" value="ECO:0007669"/>
    <property type="project" value="InterPro"/>
</dbReference>
<sequence length="335" mass="37595">MDLKTTYMGIELKNPLIVGACEMTADINMVKNMEEAGAAAIVYKSLFEEQIHLEAAELDDDLHEYDDRNAEMITLFPSIDHSGPKAFLMKLKDLKAAVSIPVIASLNCVYDVSWVEYAQYIEQTGVDGIELNFYNSVSDSSKSSSDIEKEQVEILKRVKAAVRIPVSVKLSPFYSNPLNFIRQLDVSGVNGVVLFNRLFQPDIDIKAEELKMPYNLSSKNDNRLSLRYTGLLSGNIHTSICATNGIHDAEDMISLLLAGADVVQVVSVLYKNGIREISTILENLSAWMKSKGYESIADFKGKLSKNNLKEPYAYERAQYVDYLMKKKKILKEYSV</sequence>
<dbReference type="SUPFAM" id="SSF51395">
    <property type="entry name" value="FMN-linked oxidoreductases"/>
    <property type="match status" value="1"/>
</dbReference>
<dbReference type="PIRSF" id="PIRSF000164">
    <property type="entry name" value="DHO_oxidase"/>
    <property type="match status" value="1"/>
</dbReference>
<evidence type="ECO:0000259" key="7">
    <source>
        <dbReference type="Pfam" id="PF01180"/>
    </source>
</evidence>
<dbReference type="GO" id="GO:0004152">
    <property type="term" value="F:dihydroorotate dehydrogenase activity"/>
    <property type="evidence" value="ECO:0007669"/>
    <property type="project" value="InterPro"/>
</dbReference>
<dbReference type="InterPro" id="IPR050074">
    <property type="entry name" value="DHO_dehydrogenase"/>
</dbReference>
<keyword evidence="3" id="KW-0285">Flavoprotein</keyword>
<dbReference type="InterPro" id="IPR013785">
    <property type="entry name" value="Aldolase_TIM"/>
</dbReference>
<keyword evidence="9" id="KW-1185">Reference proteome</keyword>
<evidence type="ECO:0000256" key="6">
    <source>
        <dbReference type="ARBA" id="ARBA00023002"/>
    </source>
</evidence>
<dbReference type="Proteomes" id="UP001209229">
    <property type="component" value="Unassembled WGS sequence"/>
</dbReference>
<keyword evidence="5" id="KW-0665">Pyrimidine biosynthesis</keyword>
<dbReference type="Gene3D" id="3.20.20.70">
    <property type="entry name" value="Aldolase class I"/>
    <property type="match status" value="1"/>
</dbReference>
<evidence type="ECO:0000256" key="2">
    <source>
        <dbReference type="ARBA" id="ARBA00004725"/>
    </source>
</evidence>
<comment type="caution">
    <text evidence="8">The sequence shown here is derived from an EMBL/GenBank/DDBJ whole genome shotgun (WGS) entry which is preliminary data.</text>
</comment>
<dbReference type="GO" id="GO:0006207">
    <property type="term" value="P:'de novo' pyrimidine nucleobase biosynthetic process"/>
    <property type="evidence" value="ECO:0007669"/>
    <property type="project" value="TreeGrafter"/>
</dbReference>
<feature type="domain" description="Dihydroorotate dehydrogenase catalytic" evidence="7">
    <location>
        <begin position="96"/>
        <end position="288"/>
    </location>
</feature>
<dbReference type="GO" id="GO:0006222">
    <property type="term" value="P:UMP biosynthetic process"/>
    <property type="evidence" value="ECO:0007669"/>
    <property type="project" value="InterPro"/>
</dbReference>
<dbReference type="Pfam" id="PF01180">
    <property type="entry name" value="DHO_dh"/>
    <property type="match status" value="1"/>
</dbReference>
<name>A0AAE3SGT0_9BACT</name>
<protein>
    <submittedName>
        <fullName evidence="8">Dihydroorotate dehydrogenase-like protein</fullName>
    </submittedName>
</protein>
<dbReference type="AlphaFoldDB" id="A0AAE3SGT0"/>
<evidence type="ECO:0000256" key="5">
    <source>
        <dbReference type="ARBA" id="ARBA00022975"/>
    </source>
</evidence>
<dbReference type="InterPro" id="IPR005720">
    <property type="entry name" value="Dihydroorotate_DH_cat"/>
</dbReference>
<comment type="cofactor">
    <cofactor evidence="1">
        <name>FMN</name>
        <dbReference type="ChEBI" id="CHEBI:58210"/>
    </cofactor>
</comment>
<dbReference type="PANTHER" id="PTHR48109:SF3">
    <property type="entry name" value="SLL0744 PROTEIN"/>
    <property type="match status" value="1"/>
</dbReference>
<dbReference type="PANTHER" id="PTHR48109">
    <property type="entry name" value="DIHYDROOROTATE DEHYDROGENASE (QUINONE), MITOCHONDRIAL-RELATED"/>
    <property type="match status" value="1"/>
</dbReference>
<comment type="pathway">
    <text evidence="2">Pyrimidine metabolism; UMP biosynthesis via de novo pathway.</text>
</comment>
<evidence type="ECO:0000313" key="8">
    <source>
        <dbReference type="EMBL" id="MCW3788803.1"/>
    </source>
</evidence>
<evidence type="ECO:0000313" key="9">
    <source>
        <dbReference type="Proteomes" id="UP001209229"/>
    </source>
</evidence>